<keyword evidence="11" id="KW-0902">Two-component regulatory system</keyword>
<evidence type="ECO:0000256" key="10">
    <source>
        <dbReference type="ARBA" id="ARBA00022989"/>
    </source>
</evidence>
<keyword evidence="8" id="KW-0418">Kinase</keyword>
<proteinExistence type="predicted"/>
<dbReference type="SUPFAM" id="SSF47384">
    <property type="entry name" value="Homodimeric domain of signal transducing histidine kinase"/>
    <property type="match status" value="1"/>
</dbReference>
<dbReference type="Gene3D" id="1.10.287.130">
    <property type="match status" value="1"/>
</dbReference>
<dbReference type="SUPFAM" id="SSF55874">
    <property type="entry name" value="ATPase domain of HSP90 chaperone/DNA topoisomerase II/histidine kinase"/>
    <property type="match status" value="1"/>
</dbReference>
<evidence type="ECO:0000256" key="8">
    <source>
        <dbReference type="ARBA" id="ARBA00022777"/>
    </source>
</evidence>
<dbReference type="EC" id="2.7.13.3" evidence="3"/>
<dbReference type="AlphaFoldDB" id="A0A6S6SVF6"/>
<evidence type="ECO:0000259" key="16">
    <source>
        <dbReference type="PROSITE" id="PS50109"/>
    </source>
</evidence>
<name>A0A6S6SVF6_9GAMM</name>
<sequence>MPTHFTLVFLTILFLFSTPLAVVQADDNINLTPEEKQWVATHPEVTIGYGKNRPPLTALRENGEATGSLQAWLNLLTRKTGVKFALKTGDWNELLQQAKAHKLDGFGPLFIDEERGKHFNFSKPLFDTFLHIYASKHNHEKVTSLSDLNGKKAGIWEMSSSTQLFLKDKKTITPVLFPTYEALMDAFEKGEIHFAIADLTLEFVRAQQQKDDFRLATVITGSKQPVAIALRKDRPLLRSIVNKGLASITDAEKLQFQEQWNKKSTPPNTEDTLIRLTSAEKIWLAQHPTVWFGIKDNNAPIEFIDEDQHISGLAPEYLKHLEALLDVRFKFTKEQTLAEMIGNFDKGNIHVIPAVSEDSSLQRHGLLTDPYLSIPINIFSCVDSVFFGNLNTLYNKKVVVIKGSSIQEKLAKDYPLLTIEAVNNTKEALDLLSRDNQLAFVGNLITTSHYISKTGLTGIRVSGETPYKKKLGMLVNNDMPMLATILQKALNAIPEYKHESIYNNWISVQYKYATDYTLLLLTIVGSLLIVSLTLYWNFRLQQESSKRNEAVEALRKAKQQAEQANNAKSIFLANMSHELRSPMNAVLGFTTLLQKTNDPSRNQEYLQSIQVAGKSLLQLIDNILDLSRIEAGKVELHQTQTSITDLFSELERIYEYFANEKGLLISFGIDKSVPQTVWLDEMRLRQVLINLLSNAVKFTDQGSVYIYASATRDKMGYTSLKIEVRDTGAGIADDQKERIFGTFNQHSDQNQCKYKGTGLGLTISKRLVNMMGGEITLESQLGVGTTFTIQLPRLKEN</sequence>
<dbReference type="InterPro" id="IPR004358">
    <property type="entry name" value="Sig_transdc_His_kin-like_C"/>
</dbReference>
<keyword evidence="10 14" id="KW-1133">Transmembrane helix</keyword>
<keyword evidence="9" id="KW-0067">ATP-binding</keyword>
<dbReference type="Gene3D" id="3.40.190.10">
    <property type="entry name" value="Periplasmic binding protein-like II"/>
    <property type="match status" value="4"/>
</dbReference>
<dbReference type="EMBL" id="CACVAT010000234">
    <property type="protein sequence ID" value="CAA6814590.1"/>
    <property type="molecule type" value="Genomic_DNA"/>
</dbReference>
<dbReference type="CDD" id="cd16922">
    <property type="entry name" value="HATPase_EvgS-ArcB-TorS-like"/>
    <property type="match status" value="1"/>
</dbReference>
<evidence type="ECO:0000256" key="9">
    <source>
        <dbReference type="ARBA" id="ARBA00022840"/>
    </source>
</evidence>
<evidence type="ECO:0000256" key="12">
    <source>
        <dbReference type="ARBA" id="ARBA00023136"/>
    </source>
</evidence>
<dbReference type="FunFam" id="3.30.565.10:FF:000010">
    <property type="entry name" value="Sensor histidine kinase RcsC"/>
    <property type="match status" value="1"/>
</dbReference>
<feature type="coiled-coil region" evidence="13">
    <location>
        <begin position="540"/>
        <end position="574"/>
    </location>
</feature>
<evidence type="ECO:0000256" key="13">
    <source>
        <dbReference type="SAM" id="Coils"/>
    </source>
</evidence>
<feature type="transmembrane region" description="Helical" evidence="14">
    <location>
        <begin position="516"/>
        <end position="538"/>
    </location>
</feature>
<dbReference type="PRINTS" id="PR00344">
    <property type="entry name" value="BCTRLSENSOR"/>
</dbReference>
<evidence type="ECO:0000313" key="17">
    <source>
        <dbReference type="EMBL" id="CAA6814590.1"/>
    </source>
</evidence>
<dbReference type="SMART" id="SM00387">
    <property type="entry name" value="HATPase_c"/>
    <property type="match status" value="1"/>
</dbReference>
<dbReference type="InterPro" id="IPR050736">
    <property type="entry name" value="Sensor_HK_Regulatory"/>
</dbReference>
<keyword evidence="4" id="KW-0597">Phosphoprotein</keyword>
<keyword evidence="12 14" id="KW-0472">Membrane</keyword>
<evidence type="ECO:0000256" key="6">
    <source>
        <dbReference type="ARBA" id="ARBA00022692"/>
    </source>
</evidence>
<dbReference type="InterPro" id="IPR003594">
    <property type="entry name" value="HATPase_dom"/>
</dbReference>
<dbReference type="PANTHER" id="PTHR43711">
    <property type="entry name" value="TWO-COMPONENT HISTIDINE KINASE"/>
    <property type="match status" value="1"/>
</dbReference>
<dbReference type="Gene3D" id="3.30.565.10">
    <property type="entry name" value="Histidine kinase-like ATPase, C-terminal domain"/>
    <property type="match status" value="1"/>
</dbReference>
<evidence type="ECO:0000256" key="3">
    <source>
        <dbReference type="ARBA" id="ARBA00012438"/>
    </source>
</evidence>
<evidence type="ECO:0000256" key="1">
    <source>
        <dbReference type="ARBA" id="ARBA00000085"/>
    </source>
</evidence>
<feature type="chain" id="PRO_5027878849" description="histidine kinase" evidence="15">
    <location>
        <begin position="22"/>
        <end position="797"/>
    </location>
</feature>
<keyword evidence="7" id="KW-0547">Nucleotide-binding</keyword>
<dbReference type="PROSITE" id="PS50109">
    <property type="entry name" value="HIS_KIN"/>
    <property type="match status" value="1"/>
</dbReference>
<reference evidence="17" key="1">
    <citation type="submission" date="2020-01" db="EMBL/GenBank/DDBJ databases">
        <authorList>
            <person name="Meier V. D."/>
            <person name="Meier V D."/>
        </authorList>
    </citation>
    <scope>NUCLEOTIDE SEQUENCE</scope>
    <source>
        <strain evidence="17">HLG_WM_MAG_09</strain>
    </source>
</reference>
<evidence type="ECO:0000256" key="4">
    <source>
        <dbReference type="ARBA" id="ARBA00022553"/>
    </source>
</evidence>
<dbReference type="InterPro" id="IPR036097">
    <property type="entry name" value="HisK_dim/P_sf"/>
</dbReference>
<evidence type="ECO:0000256" key="15">
    <source>
        <dbReference type="SAM" id="SignalP"/>
    </source>
</evidence>
<dbReference type="FunFam" id="1.10.287.130:FF:000004">
    <property type="entry name" value="Ethylene receptor 1"/>
    <property type="match status" value="1"/>
</dbReference>
<comment type="subcellular location">
    <subcellularLocation>
        <location evidence="2">Membrane</location>
    </subcellularLocation>
</comment>
<accession>A0A6S6SVF6</accession>
<keyword evidence="13" id="KW-0175">Coiled coil</keyword>
<dbReference type="SMART" id="SM00062">
    <property type="entry name" value="PBPb"/>
    <property type="match status" value="2"/>
</dbReference>
<dbReference type="SMART" id="SM00388">
    <property type="entry name" value="HisKA"/>
    <property type="match status" value="1"/>
</dbReference>
<organism evidence="17">
    <name type="scientific">uncultured Thiotrichaceae bacterium</name>
    <dbReference type="NCBI Taxonomy" id="298394"/>
    <lineage>
        <taxon>Bacteria</taxon>
        <taxon>Pseudomonadati</taxon>
        <taxon>Pseudomonadota</taxon>
        <taxon>Gammaproteobacteria</taxon>
        <taxon>Thiotrichales</taxon>
        <taxon>Thiotrichaceae</taxon>
        <taxon>environmental samples</taxon>
    </lineage>
</organism>
<dbReference type="InterPro" id="IPR005467">
    <property type="entry name" value="His_kinase_dom"/>
</dbReference>
<dbReference type="InterPro" id="IPR003661">
    <property type="entry name" value="HisK_dim/P_dom"/>
</dbReference>
<comment type="catalytic activity">
    <reaction evidence="1">
        <text>ATP + protein L-histidine = ADP + protein N-phospho-L-histidine.</text>
        <dbReference type="EC" id="2.7.13.3"/>
    </reaction>
</comment>
<gene>
    <name evidence="17" type="ORF">HELGO_WM13702</name>
</gene>
<evidence type="ECO:0000256" key="5">
    <source>
        <dbReference type="ARBA" id="ARBA00022679"/>
    </source>
</evidence>
<keyword evidence="6 14" id="KW-0812">Transmembrane</keyword>
<feature type="signal peptide" evidence="15">
    <location>
        <begin position="1"/>
        <end position="21"/>
    </location>
</feature>
<feature type="domain" description="Histidine kinase" evidence="16">
    <location>
        <begin position="574"/>
        <end position="795"/>
    </location>
</feature>
<dbReference type="GO" id="GO:0000155">
    <property type="term" value="F:phosphorelay sensor kinase activity"/>
    <property type="evidence" value="ECO:0007669"/>
    <property type="project" value="InterPro"/>
</dbReference>
<dbReference type="GO" id="GO:0005524">
    <property type="term" value="F:ATP binding"/>
    <property type="evidence" value="ECO:0007669"/>
    <property type="project" value="UniProtKB-KW"/>
</dbReference>
<dbReference type="CDD" id="cd01007">
    <property type="entry name" value="PBP2_BvgS_HisK_like"/>
    <property type="match status" value="2"/>
</dbReference>
<dbReference type="Pfam" id="PF02518">
    <property type="entry name" value="HATPase_c"/>
    <property type="match status" value="1"/>
</dbReference>
<protein>
    <recommendedName>
        <fullName evidence="3">histidine kinase</fullName>
        <ecNumber evidence="3">2.7.13.3</ecNumber>
    </recommendedName>
</protein>
<evidence type="ECO:0000256" key="11">
    <source>
        <dbReference type="ARBA" id="ARBA00023012"/>
    </source>
</evidence>
<dbReference type="InterPro" id="IPR036890">
    <property type="entry name" value="HATPase_C_sf"/>
</dbReference>
<evidence type="ECO:0000256" key="7">
    <source>
        <dbReference type="ARBA" id="ARBA00022741"/>
    </source>
</evidence>
<dbReference type="PANTHER" id="PTHR43711:SF26">
    <property type="entry name" value="SENSOR HISTIDINE KINASE RCSC"/>
    <property type="match status" value="1"/>
</dbReference>
<dbReference type="Pfam" id="PF00497">
    <property type="entry name" value="SBP_bac_3"/>
    <property type="match status" value="2"/>
</dbReference>
<keyword evidence="5" id="KW-0808">Transferase</keyword>
<dbReference type="Pfam" id="PF00512">
    <property type="entry name" value="HisKA"/>
    <property type="match status" value="1"/>
</dbReference>
<evidence type="ECO:0000256" key="2">
    <source>
        <dbReference type="ARBA" id="ARBA00004370"/>
    </source>
</evidence>
<dbReference type="InterPro" id="IPR001638">
    <property type="entry name" value="Solute-binding_3/MltF_N"/>
</dbReference>
<dbReference type="CDD" id="cd00082">
    <property type="entry name" value="HisKA"/>
    <property type="match status" value="1"/>
</dbReference>
<evidence type="ECO:0000256" key="14">
    <source>
        <dbReference type="SAM" id="Phobius"/>
    </source>
</evidence>
<dbReference type="GO" id="GO:0016020">
    <property type="term" value="C:membrane"/>
    <property type="evidence" value="ECO:0007669"/>
    <property type="project" value="UniProtKB-SubCell"/>
</dbReference>
<dbReference type="SUPFAM" id="SSF53850">
    <property type="entry name" value="Periplasmic binding protein-like II"/>
    <property type="match status" value="2"/>
</dbReference>
<keyword evidence="15" id="KW-0732">Signal</keyword>